<reference evidence="2 3" key="1">
    <citation type="submission" date="2018-04" db="EMBL/GenBank/DDBJ databases">
        <title>Genomic Encyclopedia of Type Strains, Phase IV (KMG-IV): sequencing the most valuable type-strain genomes for metagenomic binning, comparative biology and taxonomic classification.</title>
        <authorList>
            <person name="Goeker M."/>
        </authorList>
    </citation>
    <scope>NUCLEOTIDE SEQUENCE [LARGE SCALE GENOMIC DNA]</scope>
    <source>
        <strain evidence="2 3">DSM 20705</strain>
    </source>
</reference>
<dbReference type="AlphaFoldDB" id="A0A2U1DMB8"/>
<protein>
    <recommendedName>
        <fullName evidence="1">YlxR domain-containing protein</fullName>
    </recommendedName>
</protein>
<dbReference type="PANTHER" id="PTHR34215:SF1">
    <property type="entry name" value="YLXR DOMAIN-CONTAINING PROTEIN"/>
    <property type="match status" value="1"/>
</dbReference>
<dbReference type="Pfam" id="PF04296">
    <property type="entry name" value="YlxR"/>
    <property type="match status" value="1"/>
</dbReference>
<dbReference type="InterPro" id="IPR037465">
    <property type="entry name" value="YlxR"/>
</dbReference>
<dbReference type="InterPro" id="IPR007393">
    <property type="entry name" value="YlxR_dom"/>
</dbReference>
<dbReference type="Proteomes" id="UP000245793">
    <property type="component" value="Unassembled WGS sequence"/>
</dbReference>
<proteinExistence type="predicted"/>
<dbReference type="Gene3D" id="3.30.1230.10">
    <property type="entry name" value="YlxR-like"/>
    <property type="match status" value="1"/>
</dbReference>
<feature type="domain" description="YlxR" evidence="1">
    <location>
        <begin position="4"/>
        <end position="65"/>
    </location>
</feature>
<name>A0A2U1DMB8_9FIRM</name>
<organism evidence="2 3">
    <name type="scientific">Ezakiella coagulans</name>
    <dbReference type="NCBI Taxonomy" id="46507"/>
    <lineage>
        <taxon>Bacteria</taxon>
        <taxon>Bacillati</taxon>
        <taxon>Bacillota</taxon>
        <taxon>Tissierellia</taxon>
        <taxon>Ezakiella</taxon>
    </lineage>
</organism>
<comment type="caution">
    <text evidence="2">The sequence shown here is derived from an EMBL/GenBank/DDBJ whole genome shotgun (WGS) entry which is preliminary data.</text>
</comment>
<dbReference type="SUPFAM" id="SSF64376">
    <property type="entry name" value="YlxR-like"/>
    <property type="match status" value="1"/>
</dbReference>
<gene>
    <name evidence="2" type="ORF">C7381_1147</name>
</gene>
<dbReference type="PANTHER" id="PTHR34215">
    <property type="entry name" value="BLL0784 PROTEIN"/>
    <property type="match status" value="1"/>
</dbReference>
<dbReference type="EMBL" id="QEKV01000014">
    <property type="protein sequence ID" value="PVY88830.1"/>
    <property type="molecule type" value="Genomic_DNA"/>
</dbReference>
<dbReference type="InterPro" id="IPR035931">
    <property type="entry name" value="YlxR-like_sf"/>
</dbReference>
<evidence type="ECO:0000259" key="1">
    <source>
        <dbReference type="Pfam" id="PF04296"/>
    </source>
</evidence>
<keyword evidence="3" id="KW-1185">Reference proteome</keyword>
<evidence type="ECO:0000313" key="3">
    <source>
        <dbReference type="Proteomes" id="UP000245793"/>
    </source>
</evidence>
<sequence length="75" mass="8498">MEGAPKNELLRIVKTDDGVVFDKSGKMNGRGAYVMKDEKCLLSPKLRDKLQAALKINIKNEDFEVLLDNMKKESE</sequence>
<accession>A0A2U1DMB8</accession>
<evidence type="ECO:0000313" key="2">
    <source>
        <dbReference type="EMBL" id="PVY88830.1"/>
    </source>
</evidence>